<gene>
    <name evidence="2" type="ORF">PG996_006136</name>
</gene>
<evidence type="ECO:0000256" key="1">
    <source>
        <dbReference type="SAM" id="Phobius"/>
    </source>
</evidence>
<keyword evidence="1" id="KW-0472">Membrane</keyword>
<feature type="transmembrane region" description="Helical" evidence="1">
    <location>
        <begin position="220"/>
        <end position="237"/>
    </location>
</feature>
<evidence type="ECO:0000313" key="3">
    <source>
        <dbReference type="Proteomes" id="UP001446871"/>
    </source>
</evidence>
<protein>
    <submittedName>
        <fullName evidence="2">Uncharacterized protein</fullName>
    </submittedName>
</protein>
<keyword evidence="1" id="KW-0812">Transmembrane</keyword>
<comment type="caution">
    <text evidence="2">The sequence shown here is derived from an EMBL/GenBank/DDBJ whole genome shotgun (WGS) entry which is preliminary data.</text>
</comment>
<dbReference type="EMBL" id="JAQQWM010000003">
    <property type="protein sequence ID" value="KAK8072788.1"/>
    <property type="molecule type" value="Genomic_DNA"/>
</dbReference>
<evidence type="ECO:0000313" key="2">
    <source>
        <dbReference type="EMBL" id="KAK8072788.1"/>
    </source>
</evidence>
<feature type="transmembrane region" description="Helical" evidence="1">
    <location>
        <begin position="243"/>
        <end position="264"/>
    </location>
</feature>
<keyword evidence="3" id="KW-1185">Reference proteome</keyword>
<name>A0ABR1VNL4_9PEZI</name>
<proteinExistence type="predicted"/>
<sequence>MEEPRAGGGMVQPWKRLLSEIGPDSDTLDICIVSDRPWVRLKLAEEARINMAGPRQLRYPEYESYRRPDPFPQIYKAEKGWQTTFMSSRVCVQCSGQEPCDLLCRGHPGGNRAPLPTQEEIQNVLDSRLQGLFAAVNGDYVRVTSGIKACQGATVEGFRVKAEEVERQARGKAGAMQSFREVTAAAQQHVAKAEAVEVERRHGLLAWLSLAKMAFSTTELGLVFLILGVVDFLVLGGGTTGSLGSGTAGVGGLVMGLSTVVLGVDEEQVTNLASYLHR</sequence>
<dbReference type="Proteomes" id="UP001446871">
    <property type="component" value="Unassembled WGS sequence"/>
</dbReference>
<organism evidence="2 3">
    <name type="scientific">Apiospora saccharicola</name>
    <dbReference type="NCBI Taxonomy" id="335842"/>
    <lineage>
        <taxon>Eukaryota</taxon>
        <taxon>Fungi</taxon>
        <taxon>Dikarya</taxon>
        <taxon>Ascomycota</taxon>
        <taxon>Pezizomycotina</taxon>
        <taxon>Sordariomycetes</taxon>
        <taxon>Xylariomycetidae</taxon>
        <taxon>Amphisphaeriales</taxon>
        <taxon>Apiosporaceae</taxon>
        <taxon>Apiospora</taxon>
    </lineage>
</organism>
<keyword evidence="1" id="KW-1133">Transmembrane helix</keyword>
<reference evidence="2 3" key="1">
    <citation type="submission" date="2023-01" db="EMBL/GenBank/DDBJ databases">
        <title>Analysis of 21 Apiospora genomes using comparative genomics revels a genus with tremendous synthesis potential of carbohydrate active enzymes and secondary metabolites.</title>
        <authorList>
            <person name="Sorensen T."/>
        </authorList>
    </citation>
    <scope>NUCLEOTIDE SEQUENCE [LARGE SCALE GENOMIC DNA]</scope>
    <source>
        <strain evidence="2 3">CBS 83171</strain>
    </source>
</reference>
<accession>A0ABR1VNL4</accession>